<keyword evidence="1" id="KW-0805">Transcription regulation</keyword>
<dbReference type="GO" id="GO:0043565">
    <property type="term" value="F:sequence-specific DNA binding"/>
    <property type="evidence" value="ECO:0007669"/>
    <property type="project" value="InterPro"/>
</dbReference>
<feature type="domain" description="HTH araC/xylS-type" evidence="4">
    <location>
        <begin position="177"/>
        <end position="277"/>
    </location>
</feature>
<keyword evidence="2" id="KW-0238">DNA-binding</keyword>
<dbReference type="PROSITE" id="PS00041">
    <property type="entry name" value="HTH_ARAC_FAMILY_1"/>
    <property type="match status" value="1"/>
</dbReference>
<dbReference type="SUPFAM" id="SSF51215">
    <property type="entry name" value="Regulatory protein AraC"/>
    <property type="match status" value="1"/>
</dbReference>
<dbReference type="RefSeq" id="WP_145717494.1">
    <property type="nucleotide sequence ID" value="NZ_BAAAFY010000002.1"/>
</dbReference>
<dbReference type="InterPro" id="IPR018060">
    <property type="entry name" value="HTH_AraC"/>
</dbReference>
<evidence type="ECO:0000256" key="2">
    <source>
        <dbReference type="ARBA" id="ARBA00023125"/>
    </source>
</evidence>
<organism evidence="5 6">
    <name type="scientific">Chitinophaga japonensis</name>
    <name type="common">Flexibacter japonensis</name>
    <dbReference type="NCBI Taxonomy" id="104662"/>
    <lineage>
        <taxon>Bacteria</taxon>
        <taxon>Pseudomonadati</taxon>
        <taxon>Bacteroidota</taxon>
        <taxon>Chitinophagia</taxon>
        <taxon>Chitinophagales</taxon>
        <taxon>Chitinophagaceae</taxon>
        <taxon>Chitinophaga</taxon>
    </lineage>
</organism>
<dbReference type="EMBL" id="VLLG01000005">
    <property type="protein sequence ID" value="TWI84010.1"/>
    <property type="molecule type" value="Genomic_DNA"/>
</dbReference>
<dbReference type="SUPFAM" id="SSF46689">
    <property type="entry name" value="Homeodomain-like"/>
    <property type="match status" value="1"/>
</dbReference>
<protein>
    <submittedName>
        <fullName evidence="5">Transcriptional regulator, AraC family</fullName>
    </submittedName>
</protein>
<accession>A0A562STB1</accession>
<evidence type="ECO:0000313" key="5">
    <source>
        <dbReference type="EMBL" id="TWI84010.1"/>
    </source>
</evidence>
<dbReference type="InterPro" id="IPR003313">
    <property type="entry name" value="AraC-bd"/>
</dbReference>
<dbReference type="InterPro" id="IPR037923">
    <property type="entry name" value="HTH-like"/>
</dbReference>
<dbReference type="PANTHER" id="PTHR43280:SF28">
    <property type="entry name" value="HTH-TYPE TRANSCRIPTIONAL ACTIVATOR RHAS"/>
    <property type="match status" value="1"/>
</dbReference>
<evidence type="ECO:0000259" key="4">
    <source>
        <dbReference type="PROSITE" id="PS01124"/>
    </source>
</evidence>
<dbReference type="GO" id="GO:0003700">
    <property type="term" value="F:DNA-binding transcription factor activity"/>
    <property type="evidence" value="ECO:0007669"/>
    <property type="project" value="InterPro"/>
</dbReference>
<sequence>MKSQVLYKQYEIEWKKMQRFARAMKRNNFFELIYVIDGTGIQTVNKNRFNYRKGNLFLLTPQDVYSFDIATATTFFFLRFNELYVKEKISKDRDAVKQVEYILQNASHRPGCILKNKVDKPLIATLVESILKEQTNQQLYYNRITEQIVSTVITIVARNIALKLPKNIKETTGEPVLEILHYIQQNIFEPENLRAKKLSKHFSISLNYLGRYFKKQTGETLQSYITNYKLRLVEARLLHSDMRINEIAYEFNFTDESHLNRVFKKYKSMSPTAFRKMNKVNL</sequence>
<evidence type="ECO:0000256" key="1">
    <source>
        <dbReference type="ARBA" id="ARBA00023015"/>
    </source>
</evidence>
<proteinExistence type="predicted"/>
<evidence type="ECO:0000313" key="6">
    <source>
        <dbReference type="Proteomes" id="UP000316778"/>
    </source>
</evidence>
<comment type="caution">
    <text evidence="5">The sequence shown here is derived from an EMBL/GenBank/DDBJ whole genome shotgun (WGS) entry which is preliminary data.</text>
</comment>
<dbReference type="OrthoDB" id="636258at2"/>
<dbReference type="InterPro" id="IPR009057">
    <property type="entry name" value="Homeodomain-like_sf"/>
</dbReference>
<keyword evidence="6" id="KW-1185">Reference proteome</keyword>
<dbReference type="PANTHER" id="PTHR43280">
    <property type="entry name" value="ARAC-FAMILY TRANSCRIPTIONAL REGULATOR"/>
    <property type="match status" value="1"/>
</dbReference>
<dbReference type="Pfam" id="PF02311">
    <property type="entry name" value="AraC_binding"/>
    <property type="match status" value="1"/>
</dbReference>
<dbReference type="Proteomes" id="UP000316778">
    <property type="component" value="Unassembled WGS sequence"/>
</dbReference>
<reference evidence="5 6" key="1">
    <citation type="journal article" date="2013" name="Stand. Genomic Sci.">
        <title>Genomic Encyclopedia of Type Strains, Phase I: The one thousand microbial genomes (KMG-I) project.</title>
        <authorList>
            <person name="Kyrpides N.C."/>
            <person name="Woyke T."/>
            <person name="Eisen J.A."/>
            <person name="Garrity G."/>
            <person name="Lilburn T.G."/>
            <person name="Beck B.J."/>
            <person name="Whitman W.B."/>
            <person name="Hugenholtz P."/>
            <person name="Klenk H.P."/>
        </authorList>
    </citation>
    <scope>NUCLEOTIDE SEQUENCE [LARGE SCALE GENOMIC DNA]</scope>
    <source>
        <strain evidence="5 6">DSM 13484</strain>
    </source>
</reference>
<dbReference type="SMART" id="SM00342">
    <property type="entry name" value="HTH_ARAC"/>
    <property type="match status" value="1"/>
</dbReference>
<dbReference type="AlphaFoldDB" id="A0A562STB1"/>
<dbReference type="InterPro" id="IPR018062">
    <property type="entry name" value="HTH_AraC-typ_CS"/>
</dbReference>
<gene>
    <name evidence="5" type="ORF">LX66_4372</name>
</gene>
<dbReference type="Pfam" id="PF12833">
    <property type="entry name" value="HTH_18"/>
    <property type="match status" value="1"/>
</dbReference>
<keyword evidence="3" id="KW-0804">Transcription</keyword>
<evidence type="ECO:0000256" key="3">
    <source>
        <dbReference type="ARBA" id="ARBA00023163"/>
    </source>
</evidence>
<dbReference type="PROSITE" id="PS01124">
    <property type="entry name" value="HTH_ARAC_FAMILY_2"/>
    <property type="match status" value="1"/>
</dbReference>
<name>A0A562STB1_CHIJA</name>
<dbReference type="Gene3D" id="1.10.10.60">
    <property type="entry name" value="Homeodomain-like"/>
    <property type="match status" value="2"/>
</dbReference>